<keyword evidence="7" id="KW-1185">Reference proteome</keyword>
<keyword evidence="3 5" id="KW-1133">Transmembrane helix</keyword>
<sequence>MALVYQIKLLANMLSRKKTLDEAHMEETQLNRCLTTLDLTALGVGSTLGAGVYVIAGEVAQKATGPAVVASFFIAASASILAGLCYAEFGARVPKSGSAYVYSYVSVGELMAFVIGWNLILEYVIGTASVARAWSQNFDSLVGGKIIDFFKDYMSMSLPGLADYPDLFALGMVLLLTAIIAIGVKESAWVTNIFTFINLIVLAVVFVAGCFLSSFANWSIRPDLNGTVVYHNVTYSADQVGDGGFLPFGLQGVVSGAGTCFYAFVGFDAIATTGEEVKNPQRAIPISIILSLSICFVAYCGVSSVLTLMQPYFALDPFAPLPQAFAAHGWLVANYFIAVGAICALSTSLLGAMFPCPDDGLIFRFLSRVHPRLATPLIATVLTGVMAGVMACMFELKALVDMMSIALSVLILRGSCDVFNNRAVSAPSETPSGEQQVLEEPVVAATSSMKTVLVDVEETDFVELIESTRADKFTLKSYLSCSFRRGGYSEPNNLTEQVTRVNSGLFMISAGVLAFVLERMPNQLGAGRPEAVIPASIACLLCLLAMISLAMQPQSRKPVAFKVPWVPYLPCLSILANLYLMTALSSSTWIRFIVWSAIGFLIYFGYGLLHSNEHAVQTRPVLLLAAEQQNRTLVANGVGGRDNQQINNLHFVAQQAVHVSTGSGLTPPERALQGEQQDVLNGLGAVALGPDHVARQLESPSAQDGGRALQLGPIVQGLGPDALVSSKGRTEQP</sequence>
<feature type="transmembrane region" description="Helical" evidence="5">
    <location>
        <begin position="99"/>
        <end position="120"/>
    </location>
</feature>
<dbReference type="InterPro" id="IPR002293">
    <property type="entry name" value="AA/rel_permease1"/>
</dbReference>
<feature type="transmembrane region" description="Helical" evidence="5">
    <location>
        <begin position="563"/>
        <end position="580"/>
    </location>
</feature>
<dbReference type="GO" id="GO:0061459">
    <property type="term" value="F:L-arginine transmembrane transporter activity"/>
    <property type="evidence" value="ECO:0007669"/>
    <property type="project" value="TreeGrafter"/>
</dbReference>
<dbReference type="FunFam" id="1.20.1740.10:FF:000010">
    <property type="entry name" value="probable cationic amino acid transporter"/>
    <property type="match status" value="1"/>
</dbReference>
<evidence type="ECO:0000313" key="8">
    <source>
        <dbReference type="WBParaSite" id="maker-uti_cns_0014839-snap-gene-0.8-mRNA-1"/>
    </source>
</evidence>
<evidence type="ECO:0000256" key="3">
    <source>
        <dbReference type="ARBA" id="ARBA00022989"/>
    </source>
</evidence>
<feature type="transmembrane region" description="Helical" evidence="5">
    <location>
        <begin position="34"/>
        <end position="56"/>
    </location>
</feature>
<dbReference type="WBParaSite" id="maker-uti_cns_0014839-snap-gene-0.8-mRNA-1">
    <property type="protein sequence ID" value="maker-uti_cns_0014839-snap-gene-0.8-mRNA-1"/>
    <property type="gene ID" value="maker-uti_cns_0014839-snap-gene-0.8"/>
</dbReference>
<feature type="transmembrane region" description="Helical" evidence="5">
    <location>
        <begin position="531"/>
        <end position="551"/>
    </location>
</feature>
<dbReference type="PANTHER" id="PTHR43243:SF105">
    <property type="entry name" value="CATIONIC AMINO ACID TRANSPORTER C-TERMINAL DOMAIN-CONTAINING PROTEIN"/>
    <property type="match status" value="1"/>
</dbReference>
<dbReference type="GO" id="GO:0015189">
    <property type="term" value="F:L-lysine transmembrane transporter activity"/>
    <property type="evidence" value="ECO:0007669"/>
    <property type="project" value="TreeGrafter"/>
</dbReference>
<evidence type="ECO:0000259" key="6">
    <source>
        <dbReference type="Pfam" id="PF13906"/>
    </source>
</evidence>
<dbReference type="Gene3D" id="1.20.1740.10">
    <property type="entry name" value="Amino acid/polyamine transporter I"/>
    <property type="match status" value="2"/>
</dbReference>
<reference evidence="8" key="1">
    <citation type="submission" date="2016-11" db="UniProtKB">
        <authorList>
            <consortium name="WormBaseParasite"/>
        </authorList>
    </citation>
    <scope>IDENTIFICATION</scope>
</reference>
<dbReference type="AlphaFoldDB" id="A0A1I8IQV1"/>
<dbReference type="Proteomes" id="UP000095280">
    <property type="component" value="Unplaced"/>
</dbReference>
<dbReference type="Pfam" id="PF13520">
    <property type="entry name" value="AA_permease_2"/>
    <property type="match status" value="1"/>
</dbReference>
<feature type="transmembrane region" description="Helical" evidence="5">
    <location>
        <begin position="196"/>
        <end position="216"/>
    </location>
</feature>
<evidence type="ECO:0000256" key="5">
    <source>
        <dbReference type="SAM" id="Phobius"/>
    </source>
</evidence>
<dbReference type="PANTHER" id="PTHR43243">
    <property type="entry name" value="INNER MEMBRANE TRANSPORTER YGJI-RELATED"/>
    <property type="match status" value="1"/>
</dbReference>
<feature type="transmembrane region" description="Helical" evidence="5">
    <location>
        <begin position="501"/>
        <end position="519"/>
    </location>
</feature>
<evidence type="ECO:0000256" key="4">
    <source>
        <dbReference type="ARBA" id="ARBA00023136"/>
    </source>
</evidence>
<keyword evidence="2 5" id="KW-0812">Transmembrane</keyword>
<feature type="transmembrane region" description="Helical" evidence="5">
    <location>
        <begin position="373"/>
        <end position="396"/>
    </location>
</feature>
<feature type="transmembrane region" description="Helical" evidence="5">
    <location>
        <begin position="248"/>
        <end position="271"/>
    </location>
</feature>
<feature type="domain" description="Cationic amino acid transporter C-terminal" evidence="6">
    <location>
        <begin position="561"/>
        <end position="611"/>
    </location>
</feature>
<comment type="subcellular location">
    <subcellularLocation>
        <location evidence="1">Membrane</location>
        <topology evidence="1">Multi-pass membrane protein</topology>
    </subcellularLocation>
</comment>
<dbReference type="Pfam" id="PF13906">
    <property type="entry name" value="AA_permease_C"/>
    <property type="match status" value="1"/>
</dbReference>
<feature type="transmembrane region" description="Helical" evidence="5">
    <location>
        <begin position="329"/>
        <end position="352"/>
    </location>
</feature>
<feature type="transmembrane region" description="Helical" evidence="5">
    <location>
        <begin position="68"/>
        <end position="87"/>
    </location>
</feature>
<name>A0A1I8IQV1_9PLAT</name>
<feature type="transmembrane region" description="Helical" evidence="5">
    <location>
        <begin position="592"/>
        <end position="609"/>
    </location>
</feature>
<feature type="transmembrane region" description="Helical" evidence="5">
    <location>
        <begin position="283"/>
        <end position="309"/>
    </location>
</feature>
<dbReference type="GO" id="GO:0097638">
    <property type="term" value="P:L-arginine import across plasma membrane"/>
    <property type="evidence" value="ECO:0007669"/>
    <property type="project" value="TreeGrafter"/>
</dbReference>
<evidence type="ECO:0000313" key="7">
    <source>
        <dbReference type="Proteomes" id="UP000095280"/>
    </source>
</evidence>
<protein>
    <submittedName>
        <fullName evidence="8">AA_permease_C domain-containing protein</fullName>
    </submittedName>
</protein>
<accession>A0A1I8IQV1</accession>
<evidence type="ECO:0000256" key="1">
    <source>
        <dbReference type="ARBA" id="ARBA00004141"/>
    </source>
</evidence>
<dbReference type="InterPro" id="IPR029485">
    <property type="entry name" value="CAT_C"/>
</dbReference>
<dbReference type="GO" id="GO:0005886">
    <property type="term" value="C:plasma membrane"/>
    <property type="evidence" value="ECO:0007669"/>
    <property type="project" value="TreeGrafter"/>
</dbReference>
<evidence type="ECO:0000256" key="2">
    <source>
        <dbReference type="ARBA" id="ARBA00022692"/>
    </source>
</evidence>
<feature type="transmembrane region" description="Helical" evidence="5">
    <location>
        <begin position="167"/>
        <end position="184"/>
    </location>
</feature>
<proteinExistence type="predicted"/>
<keyword evidence="4 5" id="KW-0472">Membrane</keyword>
<dbReference type="GO" id="GO:0000064">
    <property type="term" value="F:L-ornithine transmembrane transporter activity"/>
    <property type="evidence" value="ECO:0007669"/>
    <property type="project" value="TreeGrafter"/>
</dbReference>
<organism evidence="7 8">
    <name type="scientific">Macrostomum lignano</name>
    <dbReference type="NCBI Taxonomy" id="282301"/>
    <lineage>
        <taxon>Eukaryota</taxon>
        <taxon>Metazoa</taxon>
        <taxon>Spiralia</taxon>
        <taxon>Lophotrochozoa</taxon>
        <taxon>Platyhelminthes</taxon>
        <taxon>Rhabditophora</taxon>
        <taxon>Macrostomorpha</taxon>
        <taxon>Macrostomida</taxon>
        <taxon>Macrostomidae</taxon>
        <taxon>Macrostomum</taxon>
    </lineage>
</organism>